<dbReference type="PANTHER" id="PTHR43498:SF1">
    <property type="entry name" value="COB--COM HETERODISULFIDE REDUCTASE IRON-SULFUR SUBUNIT A"/>
    <property type="match status" value="1"/>
</dbReference>
<organism evidence="6 7">
    <name type="scientific">Paenibacillus flagellatus</name>
    <dbReference type="NCBI Taxonomy" id="2211139"/>
    <lineage>
        <taxon>Bacteria</taxon>
        <taxon>Bacillati</taxon>
        <taxon>Bacillota</taxon>
        <taxon>Bacilli</taxon>
        <taxon>Bacillales</taxon>
        <taxon>Paenibacillaceae</taxon>
        <taxon>Paenibacillus</taxon>
    </lineage>
</organism>
<keyword evidence="2" id="KW-0479">Metal-binding</keyword>
<dbReference type="SUPFAM" id="SSF51905">
    <property type="entry name" value="FAD/NAD(P)-binding domain"/>
    <property type="match status" value="1"/>
</dbReference>
<evidence type="ECO:0000256" key="1">
    <source>
        <dbReference type="ARBA" id="ARBA00022485"/>
    </source>
</evidence>
<keyword evidence="3" id="KW-0560">Oxidoreductase</keyword>
<evidence type="ECO:0000256" key="5">
    <source>
        <dbReference type="ARBA" id="ARBA00023014"/>
    </source>
</evidence>
<sequence length="467" mass="49760">MEAALHHRQYDVVVIGGGCAGIAAAAGAARNGARTLLVEAGPSVGGELLSGMTIDGAINARGEWIVGGVLNDLIAELEKMNGYVGAFNDWRLIRYICFDPVVMQIAVMNVLRRYGVDVLLHTAMENVVLDGGGRATGVVLRNKRGRTVVEAAAFVDCSGDGDLCAMAGSPFELGSPEGELQPVSLIFRMSGVETRPLLAFVREHPDNVAIGESEVIRGGRTDEEIVEELYKQGQPTVFFKGNGPLLARAIESGEMYPTALIMIQPTSTPRKEVCVNSTRVARIDAMNTEALSGTMGELFDQIDTCVRFLRNHVPGFGQAHLSAIAPRIGIRETRRIVGDYVLTGDDVGSARKFADGVAKGCHHIDIHQDGTKQVRIPIANGGSYDIPFRSLIPLTLKNVLVAGRCLSADRPAQGTARVMGSCLAMGQAAGTAAAMYGAAGVDDMRRLDTNLLRARLKEQGAVLDGTY</sequence>
<dbReference type="InterPro" id="IPR039650">
    <property type="entry name" value="HdrA-like"/>
</dbReference>
<dbReference type="RefSeq" id="WP_110839445.1">
    <property type="nucleotide sequence ID" value="NZ_QJVJ01000003.1"/>
</dbReference>
<dbReference type="Proteomes" id="UP000247476">
    <property type="component" value="Unassembled WGS sequence"/>
</dbReference>
<reference evidence="6 7" key="1">
    <citation type="submission" date="2018-05" db="EMBL/GenBank/DDBJ databases">
        <title>Paenibacillus flagellatus sp. nov., isolated from selenium mineral soil.</title>
        <authorList>
            <person name="Dai X."/>
        </authorList>
    </citation>
    <scope>NUCLEOTIDE SEQUENCE [LARGE SCALE GENOMIC DNA]</scope>
    <source>
        <strain evidence="6 7">DXL2</strain>
    </source>
</reference>
<dbReference type="PANTHER" id="PTHR43498">
    <property type="entry name" value="FERREDOXIN:COB-COM HETERODISULFIDE REDUCTASE SUBUNIT A"/>
    <property type="match status" value="1"/>
</dbReference>
<dbReference type="AlphaFoldDB" id="A0A2V5K829"/>
<dbReference type="InterPro" id="IPR036188">
    <property type="entry name" value="FAD/NAD-bd_sf"/>
</dbReference>
<keyword evidence="1" id="KW-0004">4Fe-4S</keyword>
<dbReference type="Gene3D" id="3.50.50.60">
    <property type="entry name" value="FAD/NAD(P)-binding domain"/>
    <property type="match status" value="1"/>
</dbReference>
<evidence type="ECO:0000256" key="3">
    <source>
        <dbReference type="ARBA" id="ARBA00023002"/>
    </source>
</evidence>
<dbReference type="OrthoDB" id="9759982at2"/>
<evidence type="ECO:0000256" key="2">
    <source>
        <dbReference type="ARBA" id="ARBA00022723"/>
    </source>
</evidence>
<dbReference type="Pfam" id="PF12831">
    <property type="entry name" value="FAD_oxidored"/>
    <property type="match status" value="1"/>
</dbReference>
<keyword evidence="7" id="KW-1185">Reference proteome</keyword>
<keyword evidence="4" id="KW-0408">Iron</keyword>
<evidence type="ECO:0000313" key="6">
    <source>
        <dbReference type="EMBL" id="PYI55645.1"/>
    </source>
</evidence>
<comment type="caution">
    <text evidence="6">The sequence shown here is derived from an EMBL/GenBank/DDBJ whole genome shotgun (WGS) entry which is preliminary data.</text>
</comment>
<dbReference type="GO" id="GO:0046872">
    <property type="term" value="F:metal ion binding"/>
    <property type="evidence" value="ECO:0007669"/>
    <property type="project" value="UniProtKB-KW"/>
</dbReference>
<evidence type="ECO:0000313" key="7">
    <source>
        <dbReference type="Proteomes" id="UP000247476"/>
    </source>
</evidence>
<proteinExistence type="predicted"/>
<keyword evidence="5" id="KW-0411">Iron-sulfur</keyword>
<accession>A0A2V5K829</accession>
<dbReference type="GO" id="GO:0016491">
    <property type="term" value="F:oxidoreductase activity"/>
    <property type="evidence" value="ECO:0007669"/>
    <property type="project" value="UniProtKB-KW"/>
</dbReference>
<dbReference type="EMBL" id="QJVJ01000003">
    <property type="protein sequence ID" value="PYI55645.1"/>
    <property type="molecule type" value="Genomic_DNA"/>
</dbReference>
<evidence type="ECO:0000256" key="4">
    <source>
        <dbReference type="ARBA" id="ARBA00023004"/>
    </source>
</evidence>
<protein>
    <recommendedName>
        <fullName evidence="8">FAD-dependent oxidoreductase</fullName>
    </recommendedName>
</protein>
<gene>
    <name evidence="6" type="ORF">DLM86_07915</name>
</gene>
<evidence type="ECO:0008006" key="8">
    <source>
        <dbReference type="Google" id="ProtNLM"/>
    </source>
</evidence>
<name>A0A2V5K829_9BACL</name>
<dbReference type="GO" id="GO:0051539">
    <property type="term" value="F:4 iron, 4 sulfur cluster binding"/>
    <property type="evidence" value="ECO:0007669"/>
    <property type="project" value="UniProtKB-KW"/>
</dbReference>